<protein>
    <recommendedName>
        <fullName evidence="2">Alpha/beta hydrolase fold-3 domain-containing protein</fullName>
    </recommendedName>
</protein>
<dbReference type="VEuPathDB" id="FungiDB:PV10_04785"/>
<dbReference type="Pfam" id="PF07859">
    <property type="entry name" value="Abhydrolase_3"/>
    <property type="match status" value="1"/>
</dbReference>
<dbReference type="GO" id="GO:0016787">
    <property type="term" value="F:hydrolase activity"/>
    <property type="evidence" value="ECO:0007669"/>
    <property type="project" value="UniProtKB-KW"/>
</dbReference>
<accession>A0A0D1XZC0</accession>
<dbReference type="PANTHER" id="PTHR48081:SF8">
    <property type="entry name" value="ALPHA_BETA HYDROLASE FOLD-3 DOMAIN-CONTAINING PROTEIN-RELATED"/>
    <property type="match status" value="1"/>
</dbReference>
<evidence type="ECO:0000256" key="1">
    <source>
        <dbReference type="ARBA" id="ARBA00022801"/>
    </source>
</evidence>
<dbReference type="Gene3D" id="3.40.50.1820">
    <property type="entry name" value="alpha/beta hydrolase"/>
    <property type="match status" value="1"/>
</dbReference>
<dbReference type="OMA" id="LWYPSTM"/>
<dbReference type="EMBL" id="KN847522">
    <property type="protein sequence ID" value="KIV93581.1"/>
    <property type="molecule type" value="Genomic_DNA"/>
</dbReference>
<proteinExistence type="predicted"/>
<organism evidence="3 4">
    <name type="scientific">Exophiala mesophila</name>
    <name type="common">Black yeast-like fungus</name>
    <dbReference type="NCBI Taxonomy" id="212818"/>
    <lineage>
        <taxon>Eukaryota</taxon>
        <taxon>Fungi</taxon>
        <taxon>Dikarya</taxon>
        <taxon>Ascomycota</taxon>
        <taxon>Pezizomycotina</taxon>
        <taxon>Eurotiomycetes</taxon>
        <taxon>Chaetothyriomycetidae</taxon>
        <taxon>Chaetothyriales</taxon>
        <taxon>Herpotrichiellaceae</taxon>
        <taxon>Exophiala</taxon>
    </lineage>
</organism>
<dbReference type="GeneID" id="27322630"/>
<dbReference type="AlphaFoldDB" id="A0A0D1XZC0"/>
<evidence type="ECO:0000259" key="2">
    <source>
        <dbReference type="Pfam" id="PF07859"/>
    </source>
</evidence>
<feature type="domain" description="Alpha/beta hydrolase fold-3" evidence="2">
    <location>
        <begin position="101"/>
        <end position="315"/>
    </location>
</feature>
<gene>
    <name evidence="3" type="ORF">PV10_04785</name>
</gene>
<dbReference type="Proteomes" id="UP000054302">
    <property type="component" value="Unassembled WGS sequence"/>
</dbReference>
<keyword evidence="4" id="KW-1185">Reference proteome</keyword>
<dbReference type="PANTHER" id="PTHR48081">
    <property type="entry name" value="AB HYDROLASE SUPERFAMILY PROTEIN C4A8.06C"/>
    <property type="match status" value="1"/>
</dbReference>
<keyword evidence="1" id="KW-0378">Hydrolase</keyword>
<dbReference type="RefSeq" id="XP_016225155.1">
    <property type="nucleotide sequence ID" value="XM_016369367.1"/>
</dbReference>
<name>A0A0D1XZC0_EXOME</name>
<evidence type="ECO:0000313" key="3">
    <source>
        <dbReference type="EMBL" id="KIV93581.1"/>
    </source>
</evidence>
<dbReference type="InterPro" id="IPR029058">
    <property type="entry name" value="AB_hydrolase_fold"/>
</dbReference>
<dbReference type="InterPro" id="IPR050300">
    <property type="entry name" value="GDXG_lipolytic_enzyme"/>
</dbReference>
<dbReference type="InterPro" id="IPR013094">
    <property type="entry name" value="AB_hydrolase_3"/>
</dbReference>
<dbReference type="STRING" id="212818.A0A0D1XZC0"/>
<dbReference type="OrthoDB" id="408631at2759"/>
<dbReference type="HOGENOM" id="CLU_012494_6_2_1"/>
<reference evidence="3 4" key="1">
    <citation type="submission" date="2015-01" db="EMBL/GenBank/DDBJ databases">
        <title>The Genome Sequence of Exophiala mesophila CBS40295.</title>
        <authorList>
            <consortium name="The Broad Institute Genomics Platform"/>
            <person name="Cuomo C."/>
            <person name="de Hoog S."/>
            <person name="Gorbushina A."/>
            <person name="Stielow B."/>
            <person name="Teixiera M."/>
            <person name="Abouelleil A."/>
            <person name="Chapman S.B."/>
            <person name="Priest M."/>
            <person name="Young S.K."/>
            <person name="Wortman J."/>
            <person name="Nusbaum C."/>
            <person name="Birren B."/>
        </authorList>
    </citation>
    <scope>NUCLEOTIDE SEQUENCE [LARGE SCALE GENOMIC DNA]</scope>
    <source>
        <strain evidence="3 4">CBS 40295</strain>
    </source>
</reference>
<sequence>MVVHKAYSSQYHPIHPSVRDRLDKDYVDHYNRYLINQPLVQHLPLAVSRQGGQTPPAHSTPLAVGTTQDFRISRRETFGPKIEVRCFTPHGAAPKTGWPLVLYYHGGGWVFGDISSENTICTNLCVRAQAVVITTGYRLAPECPWPAAIHDGWEAFLWATSKGAELLNINTRKIVFSGASAGSNIAAVMAQRAVAHPQPGVSICAQLLVVPITDNTATPLTNPTWQRYEFTAGLPAEKMLWYRHHYLPNKADWSHPEASPLFASDEIFARLPPTLVIVAELDVLRGDGEEYAKKLRANRVCADVMVMEGMPHPFVAMDAKLDAAKRAITIMCERLLKTFA</sequence>
<dbReference type="SUPFAM" id="SSF53474">
    <property type="entry name" value="alpha/beta-Hydrolases"/>
    <property type="match status" value="1"/>
</dbReference>
<evidence type="ECO:0000313" key="4">
    <source>
        <dbReference type="Proteomes" id="UP000054302"/>
    </source>
</evidence>